<dbReference type="PANTHER" id="PTHR42648:SF32">
    <property type="entry name" value="RIBONUCLEASE H-LIKE DOMAIN, GAG-PRE-INTEGRASE DOMAIN PROTEIN-RELATED"/>
    <property type="match status" value="1"/>
</dbReference>
<dbReference type="InterPro" id="IPR039537">
    <property type="entry name" value="Retrotran_Ty1/copia-like"/>
</dbReference>
<dbReference type="GO" id="GO:0015074">
    <property type="term" value="P:DNA integration"/>
    <property type="evidence" value="ECO:0007669"/>
    <property type="project" value="InterPro"/>
</dbReference>
<keyword evidence="1" id="KW-0479">Metal-binding</keyword>
<accession>A0A6L2MKU7</accession>
<dbReference type="InterPro" id="IPR013103">
    <property type="entry name" value="RVT_2"/>
</dbReference>
<dbReference type="InterPro" id="IPR012337">
    <property type="entry name" value="RNaseH-like_sf"/>
</dbReference>
<evidence type="ECO:0000256" key="1">
    <source>
        <dbReference type="ARBA" id="ARBA00022723"/>
    </source>
</evidence>
<feature type="domain" description="Integrase catalytic" evidence="4">
    <location>
        <begin position="84"/>
        <end position="183"/>
    </location>
</feature>
<keyword evidence="2" id="KW-0378">Hydrolase</keyword>
<dbReference type="GO" id="GO:0003676">
    <property type="term" value="F:nucleic acid binding"/>
    <property type="evidence" value="ECO:0007669"/>
    <property type="project" value="InterPro"/>
</dbReference>
<evidence type="ECO:0000256" key="3">
    <source>
        <dbReference type="SAM" id="MobiDB-lite"/>
    </source>
</evidence>
<dbReference type="PROSITE" id="PS50994">
    <property type="entry name" value="INTEGRASE"/>
    <property type="match status" value="1"/>
</dbReference>
<dbReference type="AlphaFoldDB" id="A0A6L2MKU7"/>
<dbReference type="GO" id="GO:0016787">
    <property type="term" value="F:hydrolase activity"/>
    <property type="evidence" value="ECO:0007669"/>
    <property type="project" value="UniProtKB-KW"/>
</dbReference>
<dbReference type="Pfam" id="PF07727">
    <property type="entry name" value="RVT_2"/>
    <property type="match status" value="1"/>
</dbReference>
<dbReference type="GO" id="GO:0046872">
    <property type="term" value="F:metal ion binding"/>
    <property type="evidence" value="ECO:0007669"/>
    <property type="project" value="UniProtKB-KW"/>
</dbReference>
<proteinExistence type="predicted"/>
<reference evidence="5" key="1">
    <citation type="journal article" date="2019" name="Sci. Rep.">
        <title>Draft genome of Tanacetum cinerariifolium, the natural source of mosquito coil.</title>
        <authorList>
            <person name="Yamashiro T."/>
            <person name="Shiraishi A."/>
            <person name="Satake H."/>
            <person name="Nakayama K."/>
        </authorList>
    </citation>
    <scope>NUCLEOTIDE SEQUENCE</scope>
</reference>
<organism evidence="5">
    <name type="scientific">Tanacetum cinerariifolium</name>
    <name type="common">Dalmatian daisy</name>
    <name type="synonym">Chrysanthemum cinerariifolium</name>
    <dbReference type="NCBI Taxonomy" id="118510"/>
    <lineage>
        <taxon>Eukaryota</taxon>
        <taxon>Viridiplantae</taxon>
        <taxon>Streptophyta</taxon>
        <taxon>Embryophyta</taxon>
        <taxon>Tracheophyta</taxon>
        <taxon>Spermatophyta</taxon>
        <taxon>Magnoliopsida</taxon>
        <taxon>eudicotyledons</taxon>
        <taxon>Gunneridae</taxon>
        <taxon>Pentapetalae</taxon>
        <taxon>asterids</taxon>
        <taxon>campanulids</taxon>
        <taxon>Asterales</taxon>
        <taxon>Asteraceae</taxon>
        <taxon>Asteroideae</taxon>
        <taxon>Anthemideae</taxon>
        <taxon>Anthemidinae</taxon>
        <taxon>Tanacetum</taxon>
    </lineage>
</organism>
<dbReference type="InterPro" id="IPR036397">
    <property type="entry name" value="RNaseH_sf"/>
</dbReference>
<dbReference type="SUPFAM" id="SSF53098">
    <property type="entry name" value="Ribonuclease H-like"/>
    <property type="match status" value="1"/>
</dbReference>
<name>A0A6L2MKU7_TANCI</name>
<protein>
    <recommendedName>
        <fullName evidence="4">Integrase catalytic domain-containing protein</fullName>
    </recommendedName>
</protein>
<dbReference type="InterPro" id="IPR001584">
    <property type="entry name" value="Integrase_cat-core"/>
</dbReference>
<dbReference type="PANTHER" id="PTHR42648">
    <property type="entry name" value="TRANSPOSASE, PUTATIVE-RELATED"/>
    <property type="match status" value="1"/>
</dbReference>
<dbReference type="Gene3D" id="3.30.420.10">
    <property type="entry name" value="Ribonuclease H-like superfamily/Ribonuclease H"/>
    <property type="match status" value="1"/>
</dbReference>
<dbReference type="EMBL" id="BKCJ010006777">
    <property type="protein sequence ID" value="GEU73897.1"/>
    <property type="molecule type" value="Genomic_DNA"/>
</dbReference>
<evidence type="ECO:0000256" key="2">
    <source>
        <dbReference type="ARBA" id="ARBA00022801"/>
    </source>
</evidence>
<feature type="region of interest" description="Disordered" evidence="3">
    <location>
        <begin position="167"/>
        <end position="192"/>
    </location>
</feature>
<evidence type="ECO:0000313" key="5">
    <source>
        <dbReference type="EMBL" id="GEU73897.1"/>
    </source>
</evidence>
<sequence length="431" mass="49942">MGEILDGRIRLEYMLSRRWIVKDSFNERQKRVLRGQGFDAYPLQGQRSFPTFVRTESSLSTFGRVGLSTSQPLPYTVEDDHKVKVIRCENETEFKNKEMNQYCDIIGIMRQFSIARTPQENGVAERRNMTLIEATRTMLVDSKLPITFWAEAVNTSIQSNNYADLKSSHNDGFKPLNNDGKKVDEDPRKENECKNEDNKLLFDPNMPALEDVSIFNFSNNDEDDDIVADKNNMDTTIQVSPIPTTRIHKDHPLDQKDVKSAFLYGKIEEEVYVCQPLGFEDSDFLDRVYKVEKALHKGDILLVEVYVDDIIFVKQKKDGIFISQDKYVAKILKKFRFTEVKNSSTPMETQKPLLKDEKGEEVDVHMYRLMIGLLMYLTSSRSDIMFVVCACARYQVNPKTKILQDKAKKNVRLMMEKLFEMELELILLVLS</sequence>
<feature type="compositionally biased region" description="Basic and acidic residues" evidence="3">
    <location>
        <begin position="179"/>
        <end position="192"/>
    </location>
</feature>
<gene>
    <name evidence="5" type="ORF">Tci_045875</name>
</gene>
<evidence type="ECO:0000259" key="4">
    <source>
        <dbReference type="PROSITE" id="PS50994"/>
    </source>
</evidence>
<comment type="caution">
    <text evidence="5">The sequence shown here is derived from an EMBL/GenBank/DDBJ whole genome shotgun (WGS) entry which is preliminary data.</text>
</comment>